<evidence type="ECO:0000313" key="2">
    <source>
        <dbReference type="EMBL" id="GBM95533.1"/>
    </source>
</evidence>
<proteinExistence type="predicted"/>
<feature type="non-terminal residue" evidence="2">
    <location>
        <position position="39"/>
    </location>
</feature>
<reference evidence="2 3" key="1">
    <citation type="journal article" date="2019" name="Sci. Rep.">
        <title>Orb-weaving spider Araneus ventricosus genome elucidates the spidroin gene catalogue.</title>
        <authorList>
            <person name="Kono N."/>
            <person name="Nakamura H."/>
            <person name="Ohtoshi R."/>
            <person name="Moran D.A.P."/>
            <person name="Shinohara A."/>
            <person name="Yoshida Y."/>
            <person name="Fujiwara M."/>
            <person name="Mori M."/>
            <person name="Tomita M."/>
            <person name="Arakawa K."/>
        </authorList>
    </citation>
    <scope>NUCLEOTIDE SEQUENCE [LARGE SCALE GENOMIC DNA]</scope>
</reference>
<keyword evidence="3" id="KW-1185">Reference proteome</keyword>
<organism evidence="2 3">
    <name type="scientific">Araneus ventricosus</name>
    <name type="common">Orbweaver spider</name>
    <name type="synonym">Epeira ventricosa</name>
    <dbReference type="NCBI Taxonomy" id="182803"/>
    <lineage>
        <taxon>Eukaryota</taxon>
        <taxon>Metazoa</taxon>
        <taxon>Ecdysozoa</taxon>
        <taxon>Arthropoda</taxon>
        <taxon>Chelicerata</taxon>
        <taxon>Arachnida</taxon>
        <taxon>Araneae</taxon>
        <taxon>Araneomorphae</taxon>
        <taxon>Entelegynae</taxon>
        <taxon>Araneoidea</taxon>
        <taxon>Araneidae</taxon>
        <taxon>Araneus</taxon>
    </lineage>
</organism>
<dbReference type="EMBL" id="BGPR01004067">
    <property type="protein sequence ID" value="GBM95533.1"/>
    <property type="molecule type" value="Genomic_DNA"/>
</dbReference>
<dbReference type="Proteomes" id="UP000499080">
    <property type="component" value="Unassembled WGS sequence"/>
</dbReference>
<evidence type="ECO:0000313" key="3">
    <source>
        <dbReference type="Proteomes" id="UP000499080"/>
    </source>
</evidence>
<accession>A0A4Y2JYR6</accession>
<gene>
    <name evidence="2" type="ORF">AVEN_244256_1</name>
</gene>
<protein>
    <submittedName>
        <fullName evidence="2">Uncharacterized protein</fullName>
    </submittedName>
</protein>
<comment type="caution">
    <text evidence="2">The sequence shown here is derived from an EMBL/GenBank/DDBJ whole genome shotgun (WGS) entry which is preliminary data.</text>
</comment>
<name>A0A4Y2JYR6_ARAVE</name>
<sequence>MSVRFTGDEAYSPDEPQPLSSTTELECANLAENARCADN</sequence>
<feature type="region of interest" description="Disordered" evidence="1">
    <location>
        <begin position="1"/>
        <end position="26"/>
    </location>
</feature>
<evidence type="ECO:0000256" key="1">
    <source>
        <dbReference type="SAM" id="MobiDB-lite"/>
    </source>
</evidence>
<dbReference type="AlphaFoldDB" id="A0A4Y2JYR6"/>